<gene>
    <name evidence="7" type="primary">surA</name>
    <name evidence="9" type="ORF">IPJ38_14405</name>
</gene>
<dbReference type="AlphaFoldDB" id="A0A935KB36"/>
<proteinExistence type="inferred from homology"/>
<dbReference type="GO" id="GO:0050821">
    <property type="term" value="P:protein stabilization"/>
    <property type="evidence" value="ECO:0007669"/>
    <property type="project" value="InterPro"/>
</dbReference>
<dbReference type="InterPro" id="IPR023034">
    <property type="entry name" value="PPIase_SurA"/>
</dbReference>
<dbReference type="InterPro" id="IPR046357">
    <property type="entry name" value="PPIase_dom_sf"/>
</dbReference>
<feature type="signal peptide" evidence="7">
    <location>
        <begin position="1"/>
        <end position="27"/>
    </location>
</feature>
<dbReference type="GO" id="GO:0051082">
    <property type="term" value="F:unfolded protein binding"/>
    <property type="evidence" value="ECO:0007669"/>
    <property type="project" value="UniProtKB-UniRule"/>
</dbReference>
<feature type="domain" description="PpiC" evidence="8">
    <location>
        <begin position="291"/>
        <end position="389"/>
    </location>
</feature>
<evidence type="ECO:0000256" key="5">
    <source>
        <dbReference type="ARBA" id="ARBA00023186"/>
    </source>
</evidence>
<evidence type="ECO:0000313" key="9">
    <source>
        <dbReference type="EMBL" id="MBK7416115.1"/>
    </source>
</evidence>
<dbReference type="PANTHER" id="PTHR47637">
    <property type="entry name" value="CHAPERONE SURA"/>
    <property type="match status" value="1"/>
</dbReference>
<dbReference type="Proteomes" id="UP000739411">
    <property type="component" value="Unassembled WGS sequence"/>
</dbReference>
<dbReference type="Gene3D" id="3.10.50.40">
    <property type="match status" value="2"/>
</dbReference>
<sequence precursor="true">MMTMHKIFYRLLALLFCLGFMSSQSLAALDEPLEADSIVAVVADEVITGYELRNRLASALKQLQKQGTPLPPQDVLERQMLERLIMDRVQLQFAKESGLKIDDIQLDQAIGRISANNKMTPQQFRQALEKDGITYAKFREEIRSEMTMARLREREVDSKLVISDGEIDNYIANQAATGSNEEYQLAHILLRAPESASPEQLQKLRLRGEQALKRARAGENFAELAAAFSDSPEALQGGDIGWRPLDRLPGLYADAARKLGVGEVSDLLRSSAGFHVVKLLGKRGGSAAASIQQTHARHILIRVNEVVSEAEARRKLENVRERIVNGVDFAEQARLYSQDGSAAKGGDLGWLNPGDTVPDFERAMDALKDNELSPVVQSPFGMHLIQVTERRQRDVSAERQRGVARQAIRERKLDEAYQDWLRQLRDRTYVENRLQEQ</sequence>
<name>A0A935KB36_9RHOO</name>
<feature type="chain" id="PRO_5038194992" description="Chaperone SurA" evidence="7">
    <location>
        <begin position="28"/>
        <end position="437"/>
    </location>
</feature>
<comment type="subcellular location">
    <subcellularLocation>
        <location evidence="7">Periplasm</location>
    </subcellularLocation>
    <text evidence="7">Is capable of associating with the outer membrane.</text>
</comment>
<reference evidence="9 10" key="1">
    <citation type="submission" date="2020-10" db="EMBL/GenBank/DDBJ databases">
        <title>Connecting structure to function with the recovery of over 1000 high-quality activated sludge metagenome-assembled genomes encoding full-length rRNA genes using long-read sequencing.</title>
        <authorList>
            <person name="Singleton C.M."/>
            <person name="Petriglieri F."/>
            <person name="Kristensen J.M."/>
            <person name="Kirkegaard R.H."/>
            <person name="Michaelsen T.Y."/>
            <person name="Andersen M.H."/>
            <person name="Karst S.M."/>
            <person name="Dueholm M.S."/>
            <person name="Nielsen P.H."/>
            <person name="Albertsen M."/>
        </authorList>
    </citation>
    <scope>NUCLEOTIDE SEQUENCE [LARGE SCALE GENOMIC DNA]</scope>
    <source>
        <strain evidence="9">EsbW_18-Q3-R4-48_BATAC.463</strain>
    </source>
</reference>
<dbReference type="GO" id="GO:0043165">
    <property type="term" value="P:Gram-negative-bacterium-type cell outer membrane assembly"/>
    <property type="evidence" value="ECO:0007669"/>
    <property type="project" value="InterPro"/>
</dbReference>
<feature type="domain" description="PpiC" evidence="8">
    <location>
        <begin position="180"/>
        <end position="281"/>
    </location>
</feature>
<dbReference type="SUPFAM" id="SSF109998">
    <property type="entry name" value="Triger factor/SurA peptide-binding domain-like"/>
    <property type="match status" value="1"/>
</dbReference>
<evidence type="ECO:0000256" key="6">
    <source>
        <dbReference type="ARBA" id="ARBA00023235"/>
    </source>
</evidence>
<keyword evidence="3 7" id="KW-0574">Periplasm</keyword>
<dbReference type="SUPFAM" id="SSF54534">
    <property type="entry name" value="FKBP-like"/>
    <property type="match status" value="2"/>
</dbReference>
<dbReference type="Pfam" id="PF09312">
    <property type="entry name" value="SurA_N"/>
    <property type="match status" value="1"/>
</dbReference>
<dbReference type="EC" id="5.2.1.8" evidence="7"/>
<dbReference type="GO" id="GO:0006457">
    <property type="term" value="P:protein folding"/>
    <property type="evidence" value="ECO:0007669"/>
    <property type="project" value="UniProtKB-UniRule"/>
</dbReference>
<evidence type="ECO:0000256" key="7">
    <source>
        <dbReference type="HAMAP-Rule" id="MF_01183"/>
    </source>
</evidence>
<evidence type="ECO:0000256" key="2">
    <source>
        <dbReference type="ARBA" id="ARBA00022737"/>
    </source>
</evidence>
<keyword evidence="6 7" id="KW-0413">Isomerase</keyword>
<dbReference type="PROSITE" id="PS01096">
    <property type="entry name" value="PPIC_PPIASE_1"/>
    <property type="match status" value="1"/>
</dbReference>
<dbReference type="HAMAP" id="MF_01183">
    <property type="entry name" value="Chaperone_SurA"/>
    <property type="match status" value="1"/>
</dbReference>
<evidence type="ECO:0000256" key="4">
    <source>
        <dbReference type="ARBA" id="ARBA00023110"/>
    </source>
</evidence>
<accession>A0A935KB36</accession>
<dbReference type="GO" id="GO:0042277">
    <property type="term" value="F:peptide binding"/>
    <property type="evidence" value="ECO:0007669"/>
    <property type="project" value="InterPro"/>
</dbReference>
<dbReference type="GO" id="GO:0003755">
    <property type="term" value="F:peptidyl-prolyl cis-trans isomerase activity"/>
    <property type="evidence" value="ECO:0007669"/>
    <property type="project" value="UniProtKB-UniRule"/>
</dbReference>
<evidence type="ECO:0000256" key="1">
    <source>
        <dbReference type="ARBA" id="ARBA00022729"/>
    </source>
</evidence>
<dbReference type="InterPro" id="IPR050280">
    <property type="entry name" value="OMP_Chaperone_SurA"/>
</dbReference>
<dbReference type="GO" id="GO:0030288">
    <property type="term" value="C:outer membrane-bounded periplasmic space"/>
    <property type="evidence" value="ECO:0007669"/>
    <property type="project" value="InterPro"/>
</dbReference>
<evidence type="ECO:0000313" key="10">
    <source>
        <dbReference type="Proteomes" id="UP000739411"/>
    </source>
</evidence>
<comment type="function">
    <text evidence="7">Chaperone involved in the correct folding and assembly of outer membrane proteins. Recognizes specific patterns of aromatic residues and the orientation of their side chains, which are found more frequently in integral outer membrane proteins. May act in both early periplasmic and late outer membrane-associated steps of protein maturation.</text>
</comment>
<dbReference type="PROSITE" id="PS50198">
    <property type="entry name" value="PPIC_PPIASE_2"/>
    <property type="match status" value="2"/>
</dbReference>
<dbReference type="PANTHER" id="PTHR47637:SF1">
    <property type="entry name" value="CHAPERONE SURA"/>
    <property type="match status" value="1"/>
</dbReference>
<organism evidence="9 10">
    <name type="scientific">Candidatus Dechloromonas phosphorivorans</name>
    <dbReference type="NCBI Taxonomy" id="2899244"/>
    <lineage>
        <taxon>Bacteria</taxon>
        <taxon>Pseudomonadati</taxon>
        <taxon>Pseudomonadota</taxon>
        <taxon>Betaproteobacteria</taxon>
        <taxon>Rhodocyclales</taxon>
        <taxon>Azonexaceae</taxon>
        <taxon>Dechloromonas</taxon>
    </lineage>
</organism>
<dbReference type="InterPro" id="IPR023058">
    <property type="entry name" value="PPIase_PpiC_CS"/>
</dbReference>
<dbReference type="InterPro" id="IPR027304">
    <property type="entry name" value="Trigger_fact/SurA_dom_sf"/>
</dbReference>
<dbReference type="InterPro" id="IPR015391">
    <property type="entry name" value="SurA_N"/>
</dbReference>
<dbReference type="EMBL" id="JADJMS010000032">
    <property type="protein sequence ID" value="MBK7416115.1"/>
    <property type="molecule type" value="Genomic_DNA"/>
</dbReference>
<dbReference type="Pfam" id="PF00639">
    <property type="entry name" value="Rotamase"/>
    <property type="match status" value="1"/>
</dbReference>
<comment type="domain">
    <text evidence="7">The PPIase activity resides only in the second parvulin domain. The N-terminal region and the C-terminal tail are necessary and sufficient for the chaperone activity of SurA. The PPIase activity is dispensable for SurA to function as a chaperone. The N-terminal region and the C-terminal tail are also required for porin recognition.</text>
</comment>
<evidence type="ECO:0000256" key="3">
    <source>
        <dbReference type="ARBA" id="ARBA00022764"/>
    </source>
</evidence>
<keyword evidence="4 7" id="KW-0697">Rotamase</keyword>
<comment type="catalytic activity">
    <reaction evidence="7">
        <text>[protein]-peptidylproline (omega=180) = [protein]-peptidylproline (omega=0)</text>
        <dbReference type="Rhea" id="RHEA:16237"/>
        <dbReference type="Rhea" id="RHEA-COMP:10747"/>
        <dbReference type="Rhea" id="RHEA-COMP:10748"/>
        <dbReference type="ChEBI" id="CHEBI:83833"/>
        <dbReference type="ChEBI" id="CHEBI:83834"/>
        <dbReference type="EC" id="5.2.1.8"/>
    </reaction>
</comment>
<dbReference type="Gene3D" id="1.10.4030.10">
    <property type="entry name" value="Porin chaperone SurA, peptide-binding domain"/>
    <property type="match status" value="1"/>
</dbReference>
<dbReference type="Pfam" id="PF13616">
    <property type="entry name" value="Rotamase_3"/>
    <property type="match status" value="1"/>
</dbReference>
<comment type="caution">
    <text evidence="9">The sequence shown here is derived from an EMBL/GenBank/DDBJ whole genome shotgun (WGS) entry which is preliminary data.</text>
</comment>
<keyword evidence="1 7" id="KW-0732">Signal</keyword>
<dbReference type="InterPro" id="IPR000297">
    <property type="entry name" value="PPIase_PpiC"/>
</dbReference>
<evidence type="ECO:0000259" key="8">
    <source>
        <dbReference type="PROSITE" id="PS50198"/>
    </source>
</evidence>
<keyword evidence="2 7" id="KW-0677">Repeat</keyword>
<keyword evidence="5 7" id="KW-0143">Chaperone</keyword>
<protein>
    <recommendedName>
        <fullName evidence="7">Chaperone SurA</fullName>
    </recommendedName>
    <alternativeName>
        <fullName evidence="7">Peptidyl-prolyl cis-trans isomerase SurA</fullName>
        <shortName evidence="7">PPIase SurA</shortName>
        <ecNumber evidence="7">5.2.1.8</ecNumber>
    </alternativeName>
    <alternativeName>
        <fullName evidence="7">Rotamase SurA</fullName>
    </alternativeName>
</protein>